<evidence type="ECO:0000313" key="2">
    <source>
        <dbReference type="Proteomes" id="UP001597463"/>
    </source>
</evidence>
<accession>A0ABW5UGY7</accession>
<dbReference type="EMBL" id="JBHUMV010000001">
    <property type="protein sequence ID" value="MFD2752879.1"/>
    <property type="molecule type" value="Genomic_DNA"/>
</dbReference>
<proteinExistence type="predicted"/>
<organism evidence="1 2">
    <name type="scientific">Comamonas terrae</name>
    <dbReference type="NCBI Taxonomy" id="673548"/>
    <lineage>
        <taxon>Bacteria</taxon>
        <taxon>Pseudomonadati</taxon>
        <taxon>Pseudomonadota</taxon>
        <taxon>Betaproteobacteria</taxon>
        <taxon>Burkholderiales</taxon>
        <taxon>Comamonadaceae</taxon>
        <taxon>Comamonas</taxon>
    </lineage>
</organism>
<protein>
    <submittedName>
        <fullName evidence="1">Uncharacterized protein</fullName>
    </submittedName>
</protein>
<evidence type="ECO:0000313" key="1">
    <source>
        <dbReference type="EMBL" id="MFD2752879.1"/>
    </source>
</evidence>
<dbReference type="RefSeq" id="WP_157081842.1">
    <property type="nucleotide sequence ID" value="NZ_BCNT01000003.1"/>
</dbReference>
<sequence length="68" mass="7758">MDAGASLCWRTLHEKSRSEDRLFSWRLYACMARPARAQAMKALGDAMEKEASVAFYSMVSKSIRLEIQ</sequence>
<comment type="caution">
    <text evidence="1">The sequence shown here is derived from an EMBL/GenBank/DDBJ whole genome shotgun (WGS) entry which is preliminary data.</text>
</comment>
<name>A0ABW5UGY7_9BURK</name>
<reference evidence="2" key="1">
    <citation type="journal article" date="2019" name="Int. J. Syst. Evol. Microbiol.">
        <title>The Global Catalogue of Microorganisms (GCM) 10K type strain sequencing project: providing services to taxonomists for standard genome sequencing and annotation.</title>
        <authorList>
            <consortium name="The Broad Institute Genomics Platform"/>
            <consortium name="The Broad Institute Genome Sequencing Center for Infectious Disease"/>
            <person name="Wu L."/>
            <person name="Ma J."/>
        </authorList>
    </citation>
    <scope>NUCLEOTIDE SEQUENCE [LARGE SCALE GENOMIC DNA]</scope>
    <source>
        <strain evidence="2">TISTR 1906</strain>
    </source>
</reference>
<keyword evidence="2" id="KW-1185">Reference proteome</keyword>
<dbReference type="Proteomes" id="UP001597463">
    <property type="component" value="Unassembled WGS sequence"/>
</dbReference>
<gene>
    <name evidence="1" type="ORF">ACFSW6_02175</name>
</gene>